<evidence type="ECO:0000256" key="1">
    <source>
        <dbReference type="SAM" id="Phobius"/>
    </source>
</evidence>
<dbReference type="GO" id="GO:0016020">
    <property type="term" value="C:membrane"/>
    <property type="evidence" value="ECO:0007669"/>
    <property type="project" value="TreeGrafter"/>
</dbReference>
<feature type="transmembrane region" description="Helical" evidence="1">
    <location>
        <begin position="300"/>
        <end position="324"/>
    </location>
</feature>
<dbReference type="Gene3D" id="1.20.1250.20">
    <property type="entry name" value="MFS general substrate transporter like domains"/>
    <property type="match status" value="2"/>
</dbReference>
<keyword evidence="1" id="KW-0472">Membrane</keyword>
<feature type="transmembrane region" description="Helical" evidence="1">
    <location>
        <begin position="110"/>
        <end position="130"/>
    </location>
</feature>
<dbReference type="InterPro" id="IPR036259">
    <property type="entry name" value="MFS_trans_sf"/>
</dbReference>
<dbReference type="InterPro" id="IPR011701">
    <property type="entry name" value="MFS"/>
</dbReference>
<dbReference type="GO" id="GO:0022857">
    <property type="term" value="F:transmembrane transporter activity"/>
    <property type="evidence" value="ECO:0007669"/>
    <property type="project" value="InterPro"/>
</dbReference>
<reference evidence="3" key="1">
    <citation type="submission" date="2022-11" db="UniProtKB">
        <authorList>
            <consortium name="WormBaseParasite"/>
        </authorList>
    </citation>
    <scope>IDENTIFICATION</scope>
</reference>
<feature type="transmembrane region" description="Helical" evidence="1">
    <location>
        <begin position="336"/>
        <end position="361"/>
    </location>
</feature>
<feature type="transmembrane region" description="Helical" evidence="1">
    <location>
        <begin position="142"/>
        <end position="161"/>
    </location>
</feature>
<proteinExistence type="predicted"/>
<feature type="transmembrane region" description="Helical" evidence="1">
    <location>
        <begin position="75"/>
        <end position="104"/>
    </location>
</feature>
<organism evidence="2 3">
    <name type="scientific">Ditylenchus dipsaci</name>
    <dbReference type="NCBI Taxonomy" id="166011"/>
    <lineage>
        <taxon>Eukaryota</taxon>
        <taxon>Metazoa</taxon>
        <taxon>Ecdysozoa</taxon>
        <taxon>Nematoda</taxon>
        <taxon>Chromadorea</taxon>
        <taxon>Rhabditida</taxon>
        <taxon>Tylenchina</taxon>
        <taxon>Tylenchomorpha</taxon>
        <taxon>Sphaerularioidea</taxon>
        <taxon>Anguinidae</taxon>
        <taxon>Anguininae</taxon>
        <taxon>Ditylenchus</taxon>
    </lineage>
</organism>
<sequence length="420" mass="46974">MDPKKVAQIVGNGSEVVLLLDTEPPVVHSYTQYQKTVLQWAVSISSIMGSLCFLRIRSGLCPVHWTNSCSCRLGFAWFIVVRVFQGLAYACDFAVIGVLCTRWASLQENAKFLGLLTCFSPLSSFLTNSLSGVICESIGWTWVHYLHALVSLIFFTCWIIFYTDDPVKNYFVTSTEIRTIHKGKTEAHKTHERFVPYLEVVKDKVVWAVWLNAFADLFSGFFLFIYAPTYIKKVLKYSTTETGILGALGALSHIPVKMTCGYVSDTYHCMSERHKMWMFNSVAVLTPAAIYIYLCFAPANLPIVTVLLFGGVHAALGFNCGGFYKCGALVSRQYAEFVIAFTQFIKCCVFFVAPALVAIFVQDDANAGQWHTIFFIIAGTLVFANTVFCIYATDKPCKFTEITAESRASASEKVEKELQK</sequence>
<keyword evidence="2" id="KW-1185">Reference proteome</keyword>
<dbReference type="PANTHER" id="PTHR45757:SF17">
    <property type="entry name" value="MAJOR FACILITATOR SUPERFAMILY (MFS) PROFILE DOMAIN-CONTAINING PROTEIN"/>
    <property type="match status" value="1"/>
</dbReference>
<dbReference type="WBParaSite" id="jg11153">
    <property type="protein sequence ID" value="jg11153"/>
    <property type="gene ID" value="jg11153"/>
</dbReference>
<dbReference type="PANTHER" id="PTHR45757">
    <property type="entry name" value="PROTEIN CBG23364-RELATED"/>
    <property type="match status" value="1"/>
</dbReference>
<protein>
    <submittedName>
        <fullName evidence="3">Uncharacterized protein</fullName>
    </submittedName>
</protein>
<accession>A0A915CPF8</accession>
<dbReference type="Proteomes" id="UP000887574">
    <property type="component" value="Unplaced"/>
</dbReference>
<feature type="transmembrane region" description="Helical" evidence="1">
    <location>
        <begin position="205"/>
        <end position="227"/>
    </location>
</feature>
<evidence type="ECO:0000313" key="3">
    <source>
        <dbReference type="WBParaSite" id="jg11153"/>
    </source>
</evidence>
<dbReference type="Pfam" id="PF07690">
    <property type="entry name" value="MFS_1"/>
    <property type="match status" value="1"/>
</dbReference>
<feature type="transmembrane region" description="Helical" evidence="1">
    <location>
        <begin position="277"/>
        <end position="294"/>
    </location>
</feature>
<dbReference type="SUPFAM" id="SSF103473">
    <property type="entry name" value="MFS general substrate transporter"/>
    <property type="match status" value="1"/>
</dbReference>
<name>A0A915CPF8_9BILA</name>
<dbReference type="AlphaFoldDB" id="A0A915CPF8"/>
<feature type="transmembrane region" description="Helical" evidence="1">
    <location>
        <begin position="37"/>
        <end position="54"/>
    </location>
</feature>
<keyword evidence="1" id="KW-1133">Transmembrane helix</keyword>
<feature type="transmembrane region" description="Helical" evidence="1">
    <location>
        <begin position="373"/>
        <end position="392"/>
    </location>
</feature>
<evidence type="ECO:0000313" key="2">
    <source>
        <dbReference type="Proteomes" id="UP000887574"/>
    </source>
</evidence>
<keyword evidence="1" id="KW-0812">Transmembrane</keyword>